<dbReference type="InterPro" id="IPR052710">
    <property type="entry name" value="CAAX_protease"/>
</dbReference>
<dbReference type="Pfam" id="PF02517">
    <property type="entry name" value="Rce1-like"/>
    <property type="match status" value="1"/>
</dbReference>
<keyword evidence="4" id="KW-0482">Metalloprotease</keyword>
<evidence type="ECO:0000256" key="1">
    <source>
        <dbReference type="SAM" id="Phobius"/>
    </source>
</evidence>
<keyword evidence="4" id="KW-0645">Protease</keyword>
<proteinExistence type="predicted"/>
<feature type="domain" description="CAAX prenyl protease 2/Lysostaphin resistance protein A-like" evidence="2">
    <location>
        <begin position="126"/>
        <end position="218"/>
    </location>
</feature>
<dbReference type="RefSeq" id="WP_103297949.1">
    <property type="nucleotide sequence ID" value="NZ_PPQT01000044.1"/>
</dbReference>
<feature type="transmembrane region" description="Helical" evidence="1">
    <location>
        <begin position="81"/>
        <end position="107"/>
    </location>
</feature>
<keyword evidence="1" id="KW-0472">Membrane</keyword>
<dbReference type="GO" id="GO:0004175">
    <property type="term" value="F:endopeptidase activity"/>
    <property type="evidence" value="ECO:0007669"/>
    <property type="project" value="UniProtKB-ARBA"/>
</dbReference>
<dbReference type="Proteomes" id="UP000297598">
    <property type="component" value="Unassembled WGS sequence"/>
</dbReference>
<keyword evidence="6" id="KW-1185">Reference proteome</keyword>
<organism evidence="3 5">
    <name type="scientific">Staphylococcus petrasii</name>
    <dbReference type="NCBI Taxonomy" id="1276936"/>
    <lineage>
        <taxon>Bacteria</taxon>
        <taxon>Bacillati</taxon>
        <taxon>Bacillota</taxon>
        <taxon>Bacilli</taxon>
        <taxon>Bacillales</taxon>
        <taxon>Staphylococcaceae</taxon>
        <taxon>Staphylococcus</taxon>
    </lineage>
</organism>
<keyword evidence="1" id="KW-0812">Transmembrane</keyword>
<evidence type="ECO:0000259" key="2">
    <source>
        <dbReference type="Pfam" id="PF02517"/>
    </source>
</evidence>
<dbReference type="InterPro" id="IPR003675">
    <property type="entry name" value="Rce1/LyrA-like_dom"/>
</dbReference>
<evidence type="ECO:0000313" key="4">
    <source>
        <dbReference type="EMBL" id="TGE15494.1"/>
    </source>
</evidence>
<dbReference type="OrthoDB" id="2194912at2"/>
<accession>A0A380FZV8</accession>
<feature type="transmembrane region" description="Helical" evidence="1">
    <location>
        <begin position="210"/>
        <end position="227"/>
    </location>
</feature>
<gene>
    <name evidence="4" type="ORF">BJR09_11275</name>
    <name evidence="3" type="ORF">NCTC13830_01115</name>
</gene>
<feature type="transmembrane region" description="Helical" evidence="1">
    <location>
        <begin position="119"/>
        <end position="140"/>
    </location>
</feature>
<dbReference type="GO" id="GO:0080120">
    <property type="term" value="P:CAAX-box protein maturation"/>
    <property type="evidence" value="ECO:0007669"/>
    <property type="project" value="UniProtKB-ARBA"/>
</dbReference>
<dbReference type="EMBL" id="SRLS01000021">
    <property type="protein sequence ID" value="TGE15494.1"/>
    <property type="molecule type" value="Genomic_DNA"/>
</dbReference>
<keyword evidence="1" id="KW-1133">Transmembrane helix</keyword>
<feature type="transmembrane region" description="Helical" evidence="1">
    <location>
        <begin position="161"/>
        <end position="179"/>
    </location>
</feature>
<dbReference type="AlphaFoldDB" id="A0A380FZV8"/>
<dbReference type="PANTHER" id="PTHR36435:SF6">
    <property type="entry name" value="ABORTIVE INFECTION PROTEIN"/>
    <property type="match status" value="1"/>
</dbReference>
<dbReference type="PANTHER" id="PTHR36435">
    <property type="entry name" value="SLR1288 PROTEIN"/>
    <property type="match status" value="1"/>
</dbReference>
<dbReference type="GO" id="GO:0008237">
    <property type="term" value="F:metallopeptidase activity"/>
    <property type="evidence" value="ECO:0007669"/>
    <property type="project" value="UniProtKB-KW"/>
</dbReference>
<keyword evidence="4" id="KW-0378">Hydrolase</keyword>
<reference evidence="4 6" key="2">
    <citation type="submission" date="2019-04" db="EMBL/GenBank/DDBJ databases">
        <title>Genomic characterization of Staphylococcus petrasii strains.</title>
        <authorList>
            <person name="Vrbovska V."/>
            <person name="Kovarovic V."/>
            <person name="Maslanova I."/>
            <person name="Indrakova A."/>
            <person name="Petras P."/>
            <person name="Sedo O."/>
            <person name="Svec P."/>
            <person name="Fisarova L."/>
            <person name="Sedlacek I."/>
            <person name="Doskar J."/>
            <person name="Pantucek R."/>
        </authorList>
    </citation>
    <scope>NUCLEOTIDE SEQUENCE [LARGE SCALE GENOMIC DNA]</scope>
    <source>
        <strain evidence="4 6">P5404</strain>
    </source>
</reference>
<name>A0A380FZV8_9STAP</name>
<dbReference type="NCBIfam" id="NF046050">
    <property type="entry name" value="CPBP_fam_MroQ"/>
    <property type="match status" value="1"/>
</dbReference>
<protein>
    <submittedName>
        <fullName evidence="3">Abortive infection protein</fullName>
    </submittedName>
    <submittedName>
        <fullName evidence="4">CPBP family intramembrane metalloprotease</fullName>
    </submittedName>
</protein>
<feature type="transmembrane region" description="Helical" evidence="1">
    <location>
        <begin position="41"/>
        <end position="60"/>
    </location>
</feature>
<dbReference type="EMBL" id="UHDO01000001">
    <property type="protein sequence ID" value="SUM43650.1"/>
    <property type="molecule type" value="Genomic_DNA"/>
</dbReference>
<dbReference type="Proteomes" id="UP000254047">
    <property type="component" value="Unassembled WGS sequence"/>
</dbReference>
<feature type="transmembrane region" description="Helical" evidence="1">
    <location>
        <begin position="185"/>
        <end position="203"/>
    </location>
</feature>
<evidence type="ECO:0000313" key="5">
    <source>
        <dbReference type="Proteomes" id="UP000254047"/>
    </source>
</evidence>
<sequence length="246" mass="28258">MARIWVAFLTLLIYALAQFLPLFLEKTPMFSHLSGMALARAGVYTQVILFIIAAVLIIWLNSIIKNPNVIERGHKEYKRYIIPWALLGFCIVMIYQVIAGIINMWIFGKPQQSPNTERIMAIAKQLPVFIVLISIVGPILEEYVFRKVIFGELYNKIKGNRIVAFLIASIVSSLLFAIAHNDVKFLLIYFGMGMIFSLAYVFTKRIAVPIIIHMMQNGFVVMMQFFFSDAVKDIQHQTNFILHFLF</sequence>
<evidence type="ECO:0000313" key="3">
    <source>
        <dbReference type="EMBL" id="SUM43650.1"/>
    </source>
</evidence>
<evidence type="ECO:0000313" key="6">
    <source>
        <dbReference type="Proteomes" id="UP000297598"/>
    </source>
</evidence>
<reference evidence="3 5" key="1">
    <citation type="submission" date="2018-06" db="EMBL/GenBank/DDBJ databases">
        <authorList>
            <consortium name="Pathogen Informatics"/>
            <person name="Doyle S."/>
        </authorList>
    </citation>
    <scope>NUCLEOTIDE SEQUENCE [LARGE SCALE GENOMIC DNA]</scope>
    <source>
        <strain evidence="3 5">NCTC13830</strain>
    </source>
</reference>